<dbReference type="EMBL" id="MHNY01000033">
    <property type="protein sequence ID" value="OGZ55057.1"/>
    <property type="molecule type" value="Genomic_DNA"/>
</dbReference>
<evidence type="ECO:0000313" key="3">
    <source>
        <dbReference type="Proteomes" id="UP000178186"/>
    </source>
</evidence>
<dbReference type="AlphaFoldDB" id="A0A1G2GXX7"/>
<dbReference type="STRING" id="1802128.A3H64_03685"/>
<proteinExistence type="predicted"/>
<reference evidence="2 3" key="1">
    <citation type="journal article" date="2016" name="Nat. Commun.">
        <title>Thousands of microbial genomes shed light on interconnected biogeochemical processes in an aquifer system.</title>
        <authorList>
            <person name="Anantharaman K."/>
            <person name="Brown C.T."/>
            <person name="Hug L.A."/>
            <person name="Sharon I."/>
            <person name="Castelle C.J."/>
            <person name="Probst A.J."/>
            <person name="Thomas B.C."/>
            <person name="Singh A."/>
            <person name="Wilkins M.J."/>
            <person name="Karaoz U."/>
            <person name="Brodie E.L."/>
            <person name="Williams K.H."/>
            <person name="Hubbard S.S."/>
            <person name="Banfield J.F."/>
        </authorList>
    </citation>
    <scope>NUCLEOTIDE SEQUENCE [LARGE SCALE GENOMIC DNA]</scope>
</reference>
<sequence length="218" mass="24048">MFKKIFLSLMVIIVVVVGGMAYWGYTLSKRDKEKCGHLGDGYTYVEGSGCVLKSVISAEREYVNQLKEAGTYDEVVEESRKKTRDVMFRVNRIRQLMSALTLYKNQKSEYPKTLEQLVQSGVLSDSSALYDPGNAEVTIKDSLFSYAVKLSSSGKAIEYHLGASMEICLTDTLCGTQGPSDANFNSKNAGWLNGFDGNNSNPCKSGDVGKFCYDVKAE</sequence>
<protein>
    <submittedName>
        <fullName evidence="2">Uncharacterized protein</fullName>
    </submittedName>
</protein>
<evidence type="ECO:0000313" key="2">
    <source>
        <dbReference type="EMBL" id="OGZ55057.1"/>
    </source>
</evidence>
<gene>
    <name evidence="2" type="ORF">A3H64_03685</name>
</gene>
<feature type="transmembrane region" description="Helical" evidence="1">
    <location>
        <begin position="6"/>
        <end position="25"/>
    </location>
</feature>
<dbReference type="Proteomes" id="UP000178186">
    <property type="component" value="Unassembled WGS sequence"/>
</dbReference>
<organism evidence="2 3">
    <name type="scientific">Candidatus Ryanbacteria bacterium RIFCSPLOWO2_02_FULL_45_11c</name>
    <dbReference type="NCBI Taxonomy" id="1802128"/>
    <lineage>
        <taxon>Bacteria</taxon>
        <taxon>Candidatus Ryaniibacteriota</taxon>
    </lineage>
</organism>
<keyword evidence="1" id="KW-0472">Membrane</keyword>
<accession>A0A1G2GXX7</accession>
<keyword evidence="1" id="KW-1133">Transmembrane helix</keyword>
<name>A0A1G2GXX7_9BACT</name>
<keyword evidence="1" id="KW-0812">Transmembrane</keyword>
<evidence type="ECO:0000256" key="1">
    <source>
        <dbReference type="SAM" id="Phobius"/>
    </source>
</evidence>
<comment type="caution">
    <text evidence="2">The sequence shown here is derived from an EMBL/GenBank/DDBJ whole genome shotgun (WGS) entry which is preliminary data.</text>
</comment>